<comment type="similarity">
    <text evidence="2 8">Belongs to the nucleobase:cation symporter-2 (NCS2) (TC 2.A.40) family. Azg-like subfamily.</text>
</comment>
<comment type="caution">
    <text evidence="10">The sequence shown here is derived from an EMBL/GenBank/DDBJ whole genome shotgun (WGS) entry which is preliminary data.</text>
</comment>
<feature type="transmembrane region" description="Helical" evidence="9">
    <location>
        <begin position="130"/>
        <end position="147"/>
    </location>
</feature>
<dbReference type="InterPro" id="IPR006043">
    <property type="entry name" value="NCS2"/>
</dbReference>
<keyword evidence="3 8" id="KW-0813">Transport</keyword>
<protein>
    <submittedName>
        <fullName evidence="10">Guanine permease</fullName>
    </submittedName>
</protein>
<dbReference type="PANTHER" id="PTHR43337">
    <property type="entry name" value="XANTHINE/URACIL PERMEASE C887.17-RELATED"/>
    <property type="match status" value="1"/>
</dbReference>
<dbReference type="PANTHER" id="PTHR43337:SF1">
    <property type="entry name" value="XANTHINE_URACIL PERMEASE C887.17-RELATED"/>
    <property type="match status" value="1"/>
</dbReference>
<keyword evidence="4 8" id="KW-1003">Cell membrane</keyword>
<dbReference type="EMBL" id="QFAY01000017">
    <property type="protein sequence ID" value="MBP2621398.1"/>
    <property type="molecule type" value="Genomic_DNA"/>
</dbReference>
<feature type="transmembrane region" description="Helical" evidence="9">
    <location>
        <begin position="421"/>
        <end position="448"/>
    </location>
</feature>
<feature type="transmembrane region" description="Helical" evidence="9">
    <location>
        <begin position="216"/>
        <end position="236"/>
    </location>
</feature>
<feature type="transmembrane region" description="Helical" evidence="9">
    <location>
        <begin position="192"/>
        <end position="209"/>
    </location>
</feature>
<keyword evidence="6 8" id="KW-1133">Transmembrane helix</keyword>
<evidence type="ECO:0000256" key="2">
    <source>
        <dbReference type="ARBA" id="ARBA00005697"/>
    </source>
</evidence>
<proteinExistence type="inferred from homology"/>
<dbReference type="Proteomes" id="UP001519349">
    <property type="component" value="Unassembled WGS sequence"/>
</dbReference>
<evidence type="ECO:0000313" key="11">
    <source>
        <dbReference type="Proteomes" id="UP001519349"/>
    </source>
</evidence>
<evidence type="ECO:0000256" key="5">
    <source>
        <dbReference type="ARBA" id="ARBA00022692"/>
    </source>
</evidence>
<dbReference type="PIRSF" id="PIRSF005353">
    <property type="entry name" value="PbuG"/>
    <property type="match status" value="1"/>
</dbReference>
<evidence type="ECO:0000256" key="4">
    <source>
        <dbReference type="ARBA" id="ARBA00022475"/>
    </source>
</evidence>
<feature type="transmembrane region" description="Helical" evidence="9">
    <location>
        <begin position="75"/>
        <end position="94"/>
    </location>
</feature>
<feature type="transmembrane region" description="Helical" evidence="9">
    <location>
        <begin position="460"/>
        <end position="478"/>
    </location>
</feature>
<gene>
    <name evidence="10" type="ORF">DHL47_08715</name>
</gene>
<evidence type="ECO:0000256" key="8">
    <source>
        <dbReference type="PIRNR" id="PIRNR005353"/>
    </source>
</evidence>
<evidence type="ECO:0000256" key="7">
    <source>
        <dbReference type="ARBA" id="ARBA00023136"/>
    </source>
</evidence>
<comment type="subcellular location">
    <subcellularLocation>
        <location evidence="1 8">Cell membrane</location>
        <topology evidence="1 8">Multi-pass membrane protein</topology>
    </subcellularLocation>
</comment>
<keyword evidence="11" id="KW-1185">Reference proteome</keyword>
<organism evidence="10 11">
    <name type="scientific">Streptococcus panodentis</name>
    <dbReference type="NCBI Taxonomy" id="1581472"/>
    <lineage>
        <taxon>Bacteria</taxon>
        <taxon>Bacillati</taxon>
        <taxon>Bacillota</taxon>
        <taxon>Bacilli</taxon>
        <taxon>Lactobacillales</taxon>
        <taxon>Streptococcaceae</taxon>
        <taxon>Streptococcus</taxon>
    </lineage>
</organism>
<dbReference type="InterPro" id="IPR045018">
    <property type="entry name" value="Azg-like"/>
</dbReference>
<name>A0ABS5AXT9_9STRE</name>
<sequence>MDKLFKLQENGTTVRTEILAGLTTFFAMSYILFVNPEMLSQTGMPAQGVFLATIIGTVAGTLMMAFYANIPYAQAPGMGLNAFFTYTVVFALGYTWQEALAMVFLCGLISIIVTLSSIRKTIIRAIPDALQHAISGGIGIFLAYIGIKKAGLLQFSIDPGTYTAAGEGADKGQAALTANGMATPALVDFDNPAVLVALFGIFLTIVLVLKKVRGGIVLSIAATTIVAILSGVVNLGSINFASNNLGAAFKDLGTIFGASLGKDGLVSLFSKPERIPEVLMAVLAFSITDVFDNIGTLISTGRKAGIFNVADEEAARDSSGLQTKMDKALFSDMVGTTVGAVAGTSNVTTYVESAAGIEAGGRTGLTALVVALLFIVASFFSPLLAIVPTVAVAPILIIVGIMMLSSMTDIKWNDLSEAVPAFFTSIFMGLTYSITHGIAAGFIMYALVKVIKGEAKEVHPMIWVLNALNILNFISLALA</sequence>
<reference evidence="10 11" key="1">
    <citation type="submission" date="2018-05" db="EMBL/GenBank/DDBJ databases">
        <title>Draft genome sequence of Streptococcus panodentis CCUG 70867T.</title>
        <authorList>
            <person name="Salva-Serra F."/>
            <person name="Mendez V."/>
            <person name="Jaen-Luchoro D."/>
            <person name="Gonzales-Siles L."/>
            <person name="Karlsson R."/>
            <person name="Engstrom-Jakobsson H."/>
            <person name="Busquets A."/>
            <person name="Gomila M."/>
            <person name="Pineiro-Iglesias B."/>
            <person name="Bennasar-Figueras A."/>
            <person name="Seeger M."/>
            <person name="Moore E."/>
        </authorList>
    </citation>
    <scope>NUCLEOTIDE SEQUENCE [LARGE SCALE GENOMIC DNA]</scope>
    <source>
        <strain evidence="10 11">CCUG 70867</strain>
    </source>
</reference>
<dbReference type="Pfam" id="PF00860">
    <property type="entry name" value="Xan_ur_permease"/>
    <property type="match status" value="1"/>
</dbReference>
<evidence type="ECO:0000313" key="10">
    <source>
        <dbReference type="EMBL" id="MBP2621398.1"/>
    </source>
</evidence>
<evidence type="ECO:0000256" key="9">
    <source>
        <dbReference type="SAM" id="Phobius"/>
    </source>
</evidence>
<feature type="transmembrane region" description="Helical" evidence="9">
    <location>
        <begin position="368"/>
        <end position="401"/>
    </location>
</feature>
<keyword evidence="7 8" id="KW-0472">Membrane</keyword>
<feature type="transmembrane region" description="Helical" evidence="9">
    <location>
        <begin position="45"/>
        <end position="68"/>
    </location>
</feature>
<keyword evidence="5 8" id="KW-0812">Transmembrane</keyword>
<dbReference type="RefSeq" id="WP_209551556.1">
    <property type="nucleotide sequence ID" value="NZ_QFAY01000017.1"/>
</dbReference>
<dbReference type="InterPro" id="IPR026033">
    <property type="entry name" value="Azg-like_bact_archaea"/>
</dbReference>
<evidence type="ECO:0000256" key="1">
    <source>
        <dbReference type="ARBA" id="ARBA00004651"/>
    </source>
</evidence>
<feature type="transmembrane region" description="Helical" evidence="9">
    <location>
        <begin position="100"/>
        <end position="118"/>
    </location>
</feature>
<feature type="transmembrane region" description="Helical" evidence="9">
    <location>
        <begin position="12"/>
        <end position="33"/>
    </location>
</feature>
<evidence type="ECO:0000256" key="6">
    <source>
        <dbReference type="ARBA" id="ARBA00022989"/>
    </source>
</evidence>
<evidence type="ECO:0000256" key="3">
    <source>
        <dbReference type="ARBA" id="ARBA00022448"/>
    </source>
</evidence>
<accession>A0ABS5AXT9</accession>